<name>A0A0D7X1X0_9BACL</name>
<dbReference type="AlphaFoldDB" id="A0A0D7X1X0"/>
<dbReference type="CDD" id="cd05401">
    <property type="entry name" value="NT_GlnE_GlnD_like"/>
    <property type="match status" value="1"/>
</dbReference>
<feature type="domain" description="DUF294" evidence="3">
    <location>
        <begin position="212"/>
        <end position="351"/>
    </location>
</feature>
<dbReference type="Pfam" id="PF10335">
    <property type="entry name" value="DUF294_C"/>
    <property type="match status" value="1"/>
</dbReference>
<dbReference type="SUPFAM" id="SSF81301">
    <property type="entry name" value="Nucleotidyltransferase"/>
    <property type="match status" value="1"/>
</dbReference>
<dbReference type="GO" id="GO:0008773">
    <property type="term" value="F:[protein-PII] uridylyltransferase activity"/>
    <property type="evidence" value="ECO:0007669"/>
    <property type="project" value="InterPro"/>
</dbReference>
<dbReference type="Pfam" id="PF03445">
    <property type="entry name" value="DUF294"/>
    <property type="match status" value="1"/>
</dbReference>
<feature type="region of interest" description="Disordered" evidence="1">
    <location>
        <begin position="1"/>
        <end position="22"/>
    </location>
</feature>
<dbReference type="InterPro" id="IPR005105">
    <property type="entry name" value="GlnD_Uridyltrans_N"/>
</dbReference>
<dbReference type="EMBL" id="JTHP01000020">
    <property type="protein sequence ID" value="KJD45410.1"/>
    <property type="molecule type" value="Genomic_DNA"/>
</dbReference>
<evidence type="ECO:0000259" key="3">
    <source>
        <dbReference type="Pfam" id="PF10335"/>
    </source>
</evidence>
<dbReference type="InterPro" id="IPR043519">
    <property type="entry name" value="NT_sf"/>
</dbReference>
<dbReference type="InterPro" id="IPR018821">
    <property type="entry name" value="DUF294_put_nucleoTrafse_sb-bd"/>
</dbReference>
<reference evidence="4 5" key="1">
    <citation type="submission" date="2014-11" db="EMBL/GenBank/DDBJ databases">
        <title>Draft Genome Sequences of Paenibacillus polymyxa NRRL B-30509 and Paenibacillus terrae NRRL B-30644, Strains from a Poultry Environment that Produce Tridecaptin A and Paenicidins.</title>
        <authorList>
            <person name="van Belkum M.J."/>
            <person name="Lohans C.T."/>
            <person name="Vederas J.C."/>
        </authorList>
    </citation>
    <scope>NUCLEOTIDE SEQUENCE [LARGE SCALE GENOMIC DNA]</scope>
    <source>
        <strain evidence="4 5">NRRL B-30644</strain>
    </source>
</reference>
<dbReference type="RefSeq" id="WP_044646351.1">
    <property type="nucleotide sequence ID" value="NZ_JTHP01000020.1"/>
</dbReference>
<evidence type="ECO:0000313" key="5">
    <source>
        <dbReference type="Proteomes" id="UP000032534"/>
    </source>
</evidence>
<protein>
    <submittedName>
        <fullName evidence="4">Signal transduction protein</fullName>
    </submittedName>
</protein>
<comment type="caution">
    <text evidence="4">The sequence shown here is derived from an EMBL/GenBank/DDBJ whole genome shotgun (WGS) entry which is preliminary data.</text>
</comment>
<evidence type="ECO:0000256" key="1">
    <source>
        <dbReference type="SAM" id="MobiDB-lite"/>
    </source>
</evidence>
<sequence>MELQNTAPWVSSAEAIDHADTPESLRQARVDSQKWLLASQASAPLSDWLQTANDMHDRIAARAVQMCEKGMVEDGFGLPPVPYAFIAFGSMGRSESTLWSDQDNGMIISDTASVGKESYFMKFGQRISAMLEYLGYPKCEGKVMCSEPLWRKTLSEWQEQLAKWSDDFAWEPIRYLIISSDMRHIAGDEQLSAEWKRSFYALLRKHPDLPSAVLRNTVRHKATLNILGQIVTERFGEHAGDFDVKYGLYIPLVNAVRFWALQHGVEESSTLKRLRRLALLEAAPSPLLDACERAFRIALQLRMATPVQEKNGLLVSKGYLAVKPLKQGKGWHELREALSTVRRLHRALQRQLRFTEGRRS</sequence>
<dbReference type="OrthoDB" id="9810963at2"/>
<feature type="domain" description="Protein-PII uridylyltransferase N-terminal" evidence="2">
    <location>
        <begin position="49"/>
        <end position="166"/>
    </location>
</feature>
<proteinExistence type="predicted"/>
<keyword evidence="5" id="KW-1185">Reference proteome</keyword>
<accession>A0A0D7X1X0</accession>
<organism evidence="4 5">
    <name type="scientific">Paenibacillus terrae</name>
    <dbReference type="NCBI Taxonomy" id="159743"/>
    <lineage>
        <taxon>Bacteria</taxon>
        <taxon>Bacillati</taxon>
        <taxon>Bacillota</taxon>
        <taxon>Bacilli</taxon>
        <taxon>Bacillales</taxon>
        <taxon>Paenibacillaceae</taxon>
        <taxon>Paenibacillus</taxon>
    </lineage>
</organism>
<gene>
    <name evidence="4" type="ORF">QD47_12040</name>
</gene>
<dbReference type="Proteomes" id="UP000032534">
    <property type="component" value="Unassembled WGS sequence"/>
</dbReference>
<evidence type="ECO:0000313" key="4">
    <source>
        <dbReference type="EMBL" id="KJD45410.1"/>
    </source>
</evidence>
<evidence type="ECO:0000259" key="2">
    <source>
        <dbReference type="Pfam" id="PF03445"/>
    </source>
</evidence>
<dbReference type="PATRIC" id="fig|159743.3.peg.2689"/>